<dbReference type="NCBIfam" id="NF033542">
    <property type="entry name" value="transpos_IS110"/>
    <property type="match status" value="1"/>
</dbReference>
<dbReference type="InterPro" id="IPR047650">
    <property type="entry name" value="Transpos_IS110"/>
</dbReference>
<dbReference type="Pfam" id="PF01548">
    <property type="entry name" value="DEDD_Tnp_IS110"/>
    <property type="match status" value="1"/>
</dbReference>
<dbReference type="EMBL" id="PSZC01000009">
    <property type="protein sequence ID" value="PPJ37551.1"/>
    <property type="molecule type" value="Genomic_DNA"/>
</dbReference>
<dbReference type="Proteomes" id="UP000239874">
    <property type="component" value="Unassembled WGS sequence"/>
</dbReference>
<reference evidence="3 4" key="1">
    <citation type="submission" date="2018-02" db="EMBL/GenBank/DDBJ databases">
        <title>8 Nocardia nova and 1 Nocardia cyriacigeorgica strain used for evolution to TMP-SMX.</title>
        <authorList>
            <person name="Mehta H."/>
            <person name="Weng J."/>
            <person name="Shamoo Y."/>
        </authorList>
    </citation>
    <scope>NUCLEOTIDE SEQUENCE [LARGE SCALE GENOMIC DNA]</scope>
    <source>
        <strain evidence="3 4">MDA3139</strain>
    </source>
</reference>
<dbReference type="Pfam" id="PF02371">
    <property type="entry name" value="Transposase_20"/>
    <property type="match status" value="1"/>
</dbReference>
<evidence type="ECO:0000259" key="2">
    <source>
        <dbReference type="Pfam" id="PF02371"/>
    </source>
</evidence>
<proteinExistence type="predicted"/>
<dbReference type="GO" id="GO:0004803">
    <property type="term" value="F:transposase activity"/>
    <property type="evidence" value="ECO:0007669"/>
    <property type="project" value="InterPro"/>
</dbReference>
<dbReference type="OrthoDB" id="3188901at2"/>
<feature type="domain" description="Transposase IS110-like N-terminal" evidence="1">
    <location>
        <begin position="9"/>
        <end position="163"/>
    </location>
</feature>
<dbReference type="PANTHER" id="PTHR33055">
    <property type="entry name" value="TRANSPOSASE FOR INSERTION SEQUENCE ELEMENT IS1111A"/>
    <property type="match status" value="1"/>
</dbReference>
<dbReference type="GO" id="GO:0003677">
    <property type="term" value="F:DNA binding"/>
    <property type="evidence" value="ECO:0007669"/>
    <property type="project" value="InterPro"/>
</dbReference>
<name>A0A2S6AQK4_9NOCA</name>
<dbReference type="AlphaFoldDB" id="A0A2S6AQK4"/>
<dbReference type="GO" id="GO:0006313">
    <property type="term" value="P:DNA transposition"/>
    <property type="evidence" value="ECO:0007669"/>
    <property type="project" value="InterPro"/>
</dbReference>
<gene>
    <name evidence="3" type="ORF">C5E45_14835</name>
</gene>
<evidence type="ECO:0000259" key="1">
    <source>
        <dbReference type="Pfam" id="PF01548"/>
    </source>
</evidence>
<comment type="caution">
    <text evidence="3">The sequence shown here is derived from an EMBL/GenBank/DDBJ whole genome shotgun (WGS) entry which is preliminary data.</text>
</comment>
<feature type="domain" description="Transposase IS116/IS110/IS902 C-terminal" evidence="2">
    <location>
        <begin position="272"/>
        <end position="357"/>
    </location>
</feature>
<organism evidence="3 4">
    <name type="scientific">Nocardia nova</name>
    <dbReference type="NCBI Taxonomy" id="37330"/>
    <lineage>
        <taxon>Bacteria</taxon>
        <taxon>Bacillati</taxon>
        <taxon>Actinomycetota</taxon>
        <taxon>Actinomycetes</taxon>
        <taxon>Mycobacteriales</taxon>
        <taxon>Nocardiaceae</taxon>
        <taxon>Nocardia</taxon>
    </lineage>
</organism>
<dbReference type="RefSeq" id="WP_104376944.1">
    <property type="nucleotide sequence ID" value="NZ_PSZC01000009.1"/>
</dbReference>
<sequence>MATRPQIWVGIDVGKHAHHACGVDETGKTVFSQKFGNEQAAIEALIARAGQAADQVWWAIDLTSPMALLLITVLLAADQTVTYVPGRVVNSMTGSFRGEGKTDAKDARVIAQSARLREDLNQVVMPDELVVGLTQLTSYRTDLMADWVAGINRLRALIGSIFPALEAAFDFANRTPLILVAGMCTPAEIRAAGIDGVTTYLVENGAWKPGIAKTAAAALDAAGRQSLALPGEADTAMLVKRIARKLLDLDREIKDTDKLITARFREHPWAGIIESLPGMGPGLGAEFLVGTGGHLANFASAGRLASYAGLVPVPRDSGRVSGNLHRPKRYNRRMRRVFYMAALSSLRYENGPSRRFYDRKRGERLIHTQALLALARRLVDVLWALLRDGREFSLDAPVPTAATA</sequence>
<accession>A0A2S6AQK4</accession>
<protein>
    <submittedName>
        <fullName evidence="3">IS110 family transposase</fullName>
    </submittedName>
</protein>
<evidence type="ECO:0000313" key="3">
    <source>
        <dbReference type="EMBL" id="PPJ37551.1"/>
    </source>
</evidence>
<dbReference type="InterPro" id="IPR003346">
    <property type="entry name" value="Transposase_20"/>
</dbReference>
<evidence type="ECO:0000313" key="4">
    <source>
        <dbReference type="Proteomes" id="UP000239874"/>
    </source>
</evidence>
<dbReference type="InterPro" id="IPR002525">
    <property type="entry name" value="Transp_IS110-like_N"/>
</dbReference>
<dbReference type="PANTHER" id="PTHR33055:SF3">
    <property type="entry name" value="PUTATIVE TRANSPOSASE FOR IS117-RELATED"/>
    <property type="match status" value="1"/>
</dbReference>